<name>A0A0C3PNE6_9AGAM</name>
<gene>
    <name evidence="2" type="ORF">M407DRAFT_34438</name>
</gene>
<keyword evidence="3" id="KW-1185">Reference proteome</keyword>
<reference evidence="3" key="2">
    <citation type="submission" date="2015-01" db="EMBL/GenBank/DDBJ databases">
        <title>Evolutionary Origins and Diversification of the Mycorrhizal Mutualists.</title>
        <authorList>
            <consortium name="DOE Joint Genome Institute"/>
            <consortium name="Mycorrhizal Genomics Consortium"/>
            <person name="Kohler A."/>
            <person name="Kuo A."/>
            <person name="Nagy L.G."/>
            <person name="Floudas D."/>
            <person name="Copeland A."/>
            <person name="Barry K.W."/>
            <person name="Cichocki N."/>
            <person name="Veneault-Fourrey C."/>
            <person name="LaButti K."/>
            <person name="Lindquist E.A."/>
            <person name="Lipzen A."/>
            <person name="Lundell T."/>
            <person name="Morin E."/>
            <person name="Murat C."/>
            <person name="Riley R."/>
            <person name="Ohm R."/>
            <person name="Sun H."/>
            <person name="Tunlid A."/>
            <person name="Henrissat B."/>
            <person name="Grigoriev I.V."/>
            <person name="Hibbett D.S."/>
            <person name="Martin F."/>
        </authorList>
    </citation>
    <scope>NUCLEOTIDE SEQUENCE [LARGE SCALE GENOMIC DNA]</scope>
    <source>
        <strain evidence="3">MUT 4182</strain>
    </source>
</reference>
<dbReference type="OrthoDB" id="6375767at2759"/>
<dbReference type="HOGENOM" id="CLU_434508_0_0_1"/>
<accession>A0A0C3PNE6</accession>
<feature type="non-terminal residue" evidence="2">
    <location>
        <position position="1"/>
    </location>
</feature>
<protein>
    <submittedName>
        <fullName evidence="2">Uncharacterized protein</fullName>
    </submittedName>
</protein>
<sequence>PIIRPAVVSRRSNEDKPLNPTGRSDSPSLAKPFALPGLASTRPPITKPSTNEDAAVTAPKPSSIQQPSAPLVHPTKGRAKKPKKATSSSNQPEAQPKGTFDSKSLLAQPIEKERSPELVSPPTGIVLPLTPPNSLPRHFSPPLEPVTPTADEAIAPPSTASSIKPTPTLPPRPSAKVSESVSSSIPNVARLKEAWGNNKPIGAREVGVARVARESEPQPSSGSSFRRALPGLSSTEKSQVTNGADDSGSKRPSVMEIARGMADAQPSPIQTTASRAIPLPAEEQEPSTPIDVRSAIANWGKSAAAPSKPLTPAPIELPKSEEDEEVNEAIDVKSAIASWGRVPASPTTSSPSPIPRPNSGARDPAKAERRRSQLHEKYASMILPPLAEEKTPAPTPVGTVRREASEVKTDDSDADTATKGDTPPTAEGNGHRKQPSAFQMHQALLEHKALVQLVDHSPDESPAAPPPTSLPFSESEPIIRLAIDDPSNEIEPYDLSSISRVEDPLALPADAVTISVEVLTVTGNATSPVTTDIHIFYDVEVRAIVHRFKSKASGLVTTRVFGWRGRQAEVGPMEAKKLGELATRFGTSLHPCIQGSEPVELVRILGNVLITRASCTLVTGEHCYALRPPG</sequence>
<dbReference type="STRING" id="1051891.A0A0C3PNE6"/>
<feature type="compositionally biased region" description="Basic and acidic residues" evidence="1">
    <location>
        <begin position="363"/>
        <end position="378"/>
    </location>
</feature>
<evidence type="ECO:0000313" key="2">
    <source>
        <dbReference type="EMBL" id="KIO15935.1"/>
    </source>
</evidence>
<feature type="region of interest" description="Disordered" evidence="1">
    <location>
        <begin position="1"/>
        <end position="182"/>
    </location>
</feature>
<feature type="region of interest" description="Disordered" evidence="1">
    <location>
        <begin position="209"/>
        <end position="435"/>
    </location>
</feature>
<evidence type="ECO:0000256" key="1">
    <source>
        <dbReference type="SAM" id="MobiDB-lite"/>
    </source>
</evidence>
<feature type="compositionally biased region" description="Basic and acidic residues" evidence="1">
    <location>
        <begin position="400"/>
        <end position="411"/>
    </location>
</feature>
<feature type="compositionally biased region" description="Basic residues" evidence="1">
    <location>
        <begin position="75"/>
        <end position="84"/>
    </location>
</feature>
<dbReference type="EMBL" id="KN823744">
    <property type="protein sequence ID" value="KIO15935.1"/>
    <property type="molecule type" value="Genomic_DNA"/>
</dbReference>
<evidence type="ECO:0000313" key="3">
    <source>
        <dbReference type="Proteomes" id="UP000054248"/>
    </source>
</evidence>
<dbReference type="AlphaFoldDB" id="A0A0C3PNE6"/>
<dbReference type="Proteomes" id="UP000054248">
    <property type="component" value="Unassembled WGS sequence"/>
</dbReference>
<organism evidence="2 3">
    <name type="scientific">Tulasnella calospora MUT 4182</name>
    <dbReference type="NCBI Taxonomy" id="1051891"/>
    <lineage>
        <taxon>Eukaryota</taxon>
        <taxon>Fungi</taxon>
        <taxon>Dikarya</taxon>
        <taxon>Basidiomycota</taxon>
        <taxon>Agaricomycotina</taxon>
        <taxon>Agaricomycetes</taxon>
        <taxon>Cantharellales</taxon>
        <taxon>Tulasnellaceae</taxon>
        <taxon>Tulasnella</taxon>
    </lineage>
</organism>
<reference evidence="2 3" key="1">
    <citation type="submission" date="2014-04" db="EMBL/GenBank/DDBJ databases">
        <authorList>
            <consortium name="DOE Joint Genome Institute"/>
            <person name="Kuo A."/>
            <person name="Girlanda M."/>
            <person name="Perotto S."/>
            <person name="Kohler A."/>
            <person name="Nagy L.G."/>
            <person name="Floudas D."/>
            <person name="Copeland A."/>
            <person name="Barry K.W."/>
            <person name="Cichocki N."/>
            <person name="Veneault-Fourrey C."/>
            <person name="LaButti K."/>
            <person name="Lindquist E.A."/>
            <person name="Lipzen A."/>
            <person name="Lundell T."/>
            <person name="Morin E."/>
            <person name="Murat C."/>
            <person name="Sun H."/>
            <person name="Tunlid A."/>
            <person name="Henrissat B."/>
            <person name="Grigoriev I.V."/>
            <person name="Hibbett D.S."/>
            <person name="Martin F."/>
            <person name="Nordberg H.P."/>
            <person name="Cantor M.N."/>
            <person name="Hua S.X."/>
        </authorList>
    </citation>
    <scope>NUCLEOTIDE SEQUENCE [LARGE SCALE GENOMIC DNA]</scope>
    <source>
        <strain evidence="2 3">MUT 4182</strain>
    </source>
</reference>
<proteinExistence type="predicted"/>
<feature type="compositionally biased region" description="Polar residues" evidence="1">
    <location>
        <begin position="232"/>
        <end position="244"/>
    </location>
</feature>